<accession>A0A3Q7HM97</accession>
<protein>
    <submittedName>
        <fullName evidence="1">Uncharacterized protein</fullName>
    </submittedName>
</protein>
<dbReference type="EnsemblPlants" id="Solyc08g016673.1.1">
    <property type="protein sequence ID" value="Solyc08g016673.1.1"/>
    <property type="gene ID" value="Solyc08g016673.1"/>
</dbReference>
<keyword evidence="2" id="KW-1185">Reference proteome</keyword>
<dbReference type="Gramene" id="Solyc08g016673.1.1">
    <property type="protein sequence ID" value="Solyc08g016673.1.1"/>
    <property type="gene ID" value="Solyc08g016673.1"/>
</dbReference>
<evidence type="ECO:0000313" key="1">
    <source>
        <dbReference type="EnsemblPlants" id="Solyc08g016673.1.1"/>
    </source>
</evidence>
<dbReference type="AlphaFoldDB" id="A0A3Q7HM97"/>
<organism evidence="1">
    <name type="scientific">Solanum lycopersicum</name>
    <name type="common">Tomato</name>
    <name type="synonym">Lycopersicon esculentum</name>
    <dbReference type="NCBI Taxonomy" id="4081"/>
    <lineage>
        <taxon>Eukaryota</taxon>
        <taxon>Viridiplantae</taxon>
        <taxon>Streptophyta</taxon>
        <taxon>Embryophyta</taxon>
        <taxon>Tracheophyta</taxon>
        <taxon>Spermatophyta</taxon>
        <taxon>Magnoliopsida</taxon>
        <taxon>eudicotyledons</taxon>
        <taxon>Gunneridae</taxon>
        <taxon>Pentapetalae</taxon>
        <taxon>asterids</taxon>
        <taxon>lamiids</taxon>
        <taxon>Solanales</taxon>
        <taxon>Solanaceae</taxon>
        <taxon>Solanoideae</taxon>
        <taxon>Solaneae</taxon>
        <taxon>Solanum</taxon>
        <taxon>Solanum subgen. Lycopersicon</taxon>
    </lineage>
</organism>
<sequence>MRQKIVEDVKTKLQRSGLPIDAIVIAKLLDVHRSSTCSNKEGEQNDEKAGMEAVKILLK</sequence>
<dbReference type="InParanoid" id="A0A3Q7HM97"/>
<name>A0A3Q7HM97_SOLLC</name>
<dbReference type="Proteomes" id="UP000004994">
    <property type="component" value="Chromosome 8"/>
</dbReference>
<reference evidence="1" key="1">
    <citation type="journal article" date="2012" name="Nature">
        <title>The tomato genome sequence provides insights into fleshy fruit evolution.</title>
        <authorList>
            <consortium name="Tomato Genome Consortium"/>
        </authorList>
    </citation>
    <scope>NUCLEOTIDE SEQUENCE [LARGE SCALE GENOMIC DNA]</scope>
    <source>
        <strain evidence="1">cv. Heinz 1706</strain>
    </source>
</reference>
<reference evidence="1" key="2">
    <citation type="submission" date="2019-01" db="UniProtKB">
        <authorList>
            <consortium name="EnsemblPlants"/>
        </authorList>
    </citation>
    <scope>IDENTIFICATION</scope>
    <source>
        <strain evidence="1">cv. Heinz 1706</strain>
    </source>
</reference>
<evidence type="ECO:0000313" key="2">
    <source>
        <dbReference type="Proteomes" id="UP000004994"/>
    </source>
</evidence>
<proteinExistence type="predicted"/>